<reference evidence="2" key="1">
    <citation type="submission" date="2019-08" db="EMBL/GenBank/DDBJ databases">
        <title>The genome of the North American firefly Photinus pyralis.</title>
        <authorList>
            <consortium name="Photinus pyralis genome working group"/>
            <person name="Fallon T.R."/>
            <person name="Sander Lower S.E."/>
            <person name="Weng J.-K."/>
        </authorList>
    </citation>
    <scope>NUCLEOTIDE SEQUENCE</scope>
    <source>
        <strain evidence="2">TRF0915ILg1</strain>
        <tissue evidence="2">Whole body</tissue>
    </source>
</reference>
<dbReference type="Proteomes" id="UP000801492">
    <property type="component" value="Unassembled WGS sequence"/>
</dbReference>
<accession>A0A8K0GA36</accession>
<feature type="domain" description="DUF5641" evidence="1">
    <location>
        <begin position="307"/>
        <end position="392"/>
    </location>
</feature>
<dbReference type="InterPro" id="IPR036397">
    <property type="entry name" value="RNaseH_sf"/>
</dbReference>
<evidence type="ECO:0000259" key="1">
    <source>
        <dbReference type="Pfam" id="PF18701"/>
    </source>
</evidence>
<evidence type="ECO:0000313" key="3">
    <source>
        <dbReference type="Proteomes" id="UP000801492"/>
    </source>
</evidence>
<dbReference type="InterPro" id="IPR040676">
    <property type="entry name" value="DUF5641"/>
</dbReference>
<dbReference type="InterPro" id="IPR012337">
    <property type="entry name" value="RNaseH-like_sf"/>
</dbReference>
<dbReference type="PANTHER" id="PTHR47331">
    <property type="entry name" value="PHD-TYPE DOMAIN-CONTAINING PROTEIN"/>
    <property type="match status" value="1"/>
</dbReference>
<dbReference type="OrthoDB" id="6428063at2759"/>
<name>A0A8K0GA36_IGNLU</name>
<gene>
    <name evidence="2" type="ORF">ILUMI_14334</name>
</gene>
<protein>
    <recommendedName>
        <fullName evidence="1">DUF5641 domain-containing protein</fullName>
    </recommendedName>
</protein>
<dbReference type="InterPro" id="IPR008042">
    <property type="entry name" value="Retrotrans_Pao"/>
</dbReference>
<dbReference type="GO" id="GO:0003676">
    <property type="term" value="F:nucleic acid binding"/>
    <property type="evidence" value="ECO:0007669"/>
    <property type="project" value="InterPro"/>
</dbReference>
<sequence length="430" mass="49359">MLGMEWNINDDTLGVFRRLIKLGNDSRIGSSTDDGCQLGLAKLTKRTMLSDTNDVFDPLRLFSPVIVVPKIILQTCCQLNTKWDEPVPDDISKVSRPSGTKSDKPWETFVSNRVKELRNLTTADKCYHLAGKKNPADLPSRRCSVYKLRETRWWEEPDWLRQEEKYCYHASPIVDTSEVNQELKKTAIAKSIPIPEDRVRTVAPFQVTGIDLAGPMYLRGGKKVWIVLYTCAMYRAVHLKLIHSLSTEGFLRSLRRFIARRGRPVTLWVTTISSDRWIGMKYSVMSPSAESHESLILQQQLGGEDIHMLRKELRARFRKEYVGFLRQHTSNRTVKLRDGNVVLVEVEGRKRLDWPLGVIMKAYPGKDGVVRTVLVRTKDGNYLRPIQRLYLLETSNSSNMSEGSDIQNVSKDHVTKFGRIVRPPDRLNYP</sequence>
<evidence type="ECO:0000313" key="2">
    <source>
        <dbReference type="EMBL" id="KAF2891839.1"/>
    </source>
</evidence>
<proteinExistence type="predicted"/>
<dbReference type="PANTHER" id="PTHR47331:SF6">
    <property type="entry name" value="DOUBLECORTIN DOMAIN-CONTAINING PROTEIN"/>
    <property type="match status" value="1"/>
</dbReference>
<dbReference type="Gene3D" id="3.30.420.10">
    <property type="entry name" value="Ribonuclease H-like superfamily/Ribonuclease H"/>
    <property type="match status" value="1"/>
</dbReference>
<dbReference type="Pfam" id="PF18701">
    <property type="entry name" value="DUF5641"/>
    <property type="match status" value="1"/>
</dbReference>
<dbReference type="Pfam" id="PF05380">
    <property type="entry name" value="Peptidase_A17"/>
    <property type="match status" value="1"/>
</dbReference>
<organism evidence="2 3">
    <name type="scientific">Ignelater luminosus</name>
    <name type="common">Cucubano</name>
    <name type="synonym">Pyrophorus luminosus</name>
    <dbReference type="NCBI Taxonomy" id="2038154"/>
    <lineage>
        <taxon>Eukaryota</taxon>
        <taxon>Metazoa</taxon>
        <taxon>Ecdysozoa</taxon>
        <taxon>Arthropoda</taxon>
        <taxon>Hexapoda</taxon>
        <taxon>Insecta</taxon>
        <taxon>Pterygota</taxon>
        <taxon>Neoptera</taxon>
        <taxon>Endopterygota</taxon>
        <taxon>Coleoptera</taxon>
        <taxon>Polyphaga</taxon>
        <taxon>Elateriformia</taxon>
        <taxon>Elateroidea</taxon>
        <taxon>Elateridae</taxon>
        <taxon>Agrypninae</taxon>
        <taxon>Pyrophorini</taxon>
        <taxon>Ignelater</taxon>
    </lineage>
</organism>
<dbReference type="SUPFAM" id="SSF53098">
    <property type="entry name" value="Ribonuclease H-like"/>
    <property type="match status" value="1"/>
</dbReference>
<comment type="caution">
    <text evidence="2">The sequence shown here is derived from an EMBL/GenBank/DDBJ whole genome shotgun (WGS) entry which is preliminary data.</text>
</comment>
<dbReference type="EMBL" id="VTPC01021402">
    <property type="protein sequence ID" value="KAF2891839.1"/>
    <property type="molecule type" value="Genomic_DNA"/>
</dbReference>
<dbReference type="AlphaFoldDB" id="A0A8K0GA36"/>
<keyword evidence="3" id="KW-1185">Reference proteome</keyword>